<feature type="transmembrane region" description="Helical" evidence="7">
    <location>
        <begin position="371"/>
        <end position="391"/>
    </location>
</feature>
<evidence type="ECO:0000256" key="4">
    <source>
        <dbReference type="ARBA" id="ARBA00022692"/>
    </source>
</evidence>
<protein>
    <submittedName>
        <fullName evidence="9">Putative MFS family arabinose efflux permease</fullName>
    </submittedName>
</protein>
<dbReference type="Pfam" id="PF07690">
    <property type="entry name" value="MFS_1"/>
    <property type="match status" value="1"/>
</dbReference>
<dbReference type="PROSITE" id="PS50850">
    <property type="entry name" value="MFS"/>
    <property type="match status" value="1"/>
</dbReference>
<evidence type="ECO:0000256" key="5">
    <source>
        <dbReference type="ARBA" id="ARBA00022989"/>
    </source>
</evidence>
<organism evidence="9 10">
    <name type="scientific">Saccharopolyspora dendranthemae</name>
    <dbReference type="NCBI Taxonomy" id="1181886"/>
    <lineage>
        <taxon>Bacteria</taxon>
        <taxon>Bacillati</taxon>
        <taxon>Actinomycetota</taxon>
        <taxon>Actinomycetes</taxon>
        <taxon>Pseudonocardiales</taxon>
        <taxon>Pseudonocardiaceae</taxon>
        <taxon>Saccharopolyspora</taxon>
    </lineage>
</organism>
<proteinExistence type="predicted"/>
<keyword evidence="10" id="KW-1185">Reference proteome</keyword>
<keyword evidence="4 7" id="KW-0812">Transmembrane</keyword>
<dbReference type="GO" id="GO:0005886">
    <property type="term" value="C:plasma membrane"/>
    <property type="evidence" value="ECO:0007669"/>
    <property type="project" value="UniProtKB-SubCell"/>
</dbReference>
<dbReference type="Pfam" id="PF00083">
    <property type="entry name" value="Sugar_tr"/>
    <property type="match status" value="1"/>
</dbReference>
<dbReference type="Proteomes" id="UP000316184">
    <property type="component" value="Unassembled WGS sequence"/>
</dbReference>
<evidence type="ECO:0000313" key="9">
    <source>
        <dbReference type="EMBL" id="TWG08041.1"/>
    </source>
</evidence>
<comment type="subcellular location">
    <subcellularLocation>
        <location evidence="1">Cell membrane</location>
        <topology evidence="1">Multi-pass membrane protein</topology>
    </subcellularLocation>
</comment>
<dbReference type="GO" id="GO:0022857">
    <property type="term" value="F:transmembrane transporter activity"/>
    <property type="evidence" value="ECO:0007669"/>
    <property type="project" value="InterPro"/>
</dbReference>
<feature type="transmembrane region" description="Helical" evidence="7">
    <location>
        <begin position="189"/>
        <end position="208"/>
    </location>
</feature>
<feature type="transmembrane region" description="Helical" evidence="7">
    <location>
        <begin position="280"/>
        <end position="301"/>
    </location>
</feature>
<evidence type="ECO:0000256" key="3">
    <source>
        <dbReference type="ARBA" id="ARBA00022475"/>
    </source>
</evidence>
<keyword evidence="2" id="KW-0813">Transport</keyword>
<dbReference type="CDD" id="cd17369">
    <property type="entry name" value="MFS_ShiA_like"/>
    <property type="match status" value="1"/>
</dbReference>
<feature type="transmembrane region" description="Helical" evidence="7">
    <location>
        <begin position="335"/>
        <end position="359"/>
    </location>
</feature>
<dbReference type="InterPro" id="IPR005828">
    <property type="entry name" value="MFS_sugar_transport-like"/>
</dbReference>
<feature type="transmembrane region" description="Helical" evidence="7">
    <location>
        <begin position="240"/>
        <end position="260"/>
    </location>
</feature>
<dbReference type="SUPFAM" id="SSF103473">
    <property type="entry name" value="MFS general substrate transporter"/>
    <property type="match status" value="1"/>
</dbReference>
<dbReference type="OrthoDB" id="8953821at2"/>
<dbReference type="RefSeq" id="WP_145736550.1">
    <property type="nucleotide sequence ID" value="NZ_VIWX01000001.1"/>
</dbReference>
<dbReference type="PANTHER" id="PTHR43045">
    <property type="entry name" value="SHIKIMATE TRANSPORTER"/>
    <property type="match status" value="1"/>
</dbReference>
<evidence type="ECO:0000313" key="10">
    <source>
        <dbReference type="Proteomes" id="UP000316184"/>
    </source>
</evidence>
<feature type="transmembrane region" description="Helical" evidence="7">
    <location>
        <begin position="54"/>
        <end position="77"/>
    </location>
</feature>
<dbReference type="AlphaFoldDB" id="A0A561V8U6"/>
<gene>
    <name evidence="9" type="ORF">FHU35_11660</name>
</gene>
<accession>A0A561V8U6</accession>
<comment type="caution">
    <text evidence="9">The sequence shown here is derived from an EMBL/GenBank/DDBJ whole genome shotgun (WGS) entry which is preliminary data.</text>
</comment>
<dbReference type="InterPro" id="IPR011701">
    <property type="entry name" value="MFS"/>
</dbReference>
<feature type="transmembrane region" description="Helical" evidence="7">
    <location>
        <begin position="403"/>
        <end position="422"/>
    </location>
</feature>
<evidence type="ECO:0000256" key="2">
    <source>
        <dbReference type="ARBA" id="ARBA00022448"/>
    </source>
</evidence>
<evidence type="ECO:0000256" key="6">
    <source>
        <dbReference type="ARBA" id="ARBA00023136"/>
    </source>
</evidence>
<feature type="transmembrane region" description="Helical" evidence="7">
    <location>
        <begin position="310"/>
        <end position="329"/>
    </location>
</feature>
<feature type="transmembrane region" description="Helical" evidence="7">
    <location>
        <begin position="29"/>
        <end position="48"/>
    </location>
</feature>
<keyword evidence="6 7" id="KW-0472">Membrane</keyword>
<reference evidence="9 10" key="1">
    <citation type="submission" date="2019-06" db="EMBL/GenBank/DDBJ databases">
        <title>Sequencing the genomes of 1000 actinobacteria strains.</title>
        <authorList>
            <person name="Klenk H.-P."/>
        </authorList>
    </citation>
    <scope>NUCLEOTIDE SEQUENCE [LARGE SCALE GENOMIC DNA]</scope>
    <source>
        <strain evidence="9 10">DSM 46699</strain>
    </source>
</reference>
<evidence type="ECO:0000256" key="1">
    <source>
        <dbReference type="ARBA" id="ARBA00004651"/>
    </source>
</evidence>
<feature type="transmembrane region" description="Helical" evidence="7">
    <location>
        <begin position="111"/>
        <end position="128"/>
    </location>
</feature>
<dbReference type="Gene3D" id="1.20.1250.20">
    <property type="entry name" value="MFS general substrate transporter like domains"/>
    <property type="match status" value="1"/>
</dbReference>
<dbReference type="PROSITE" id="PS00217">
    <property type="entry name" value="SUGAR_TRANSPORT_2"/>
    <property type="match status" value="1"/>
</dbReference>
<dbReference type="PANTHER" id="PTHR43045:SF1">
    <property type="entry name" value="SHIKIMATE TRANSPORTER"/>
    <property type="match status" value="1"/>
</dbReference>
<evidence type="ECO:0000259" key="8">
    <source>
        <dbReference type="PROSITE" id="PS50850"/>
    </source>
</evidence>
<feature type="domain" description="Major facilitator superfamily (MFS) profile" evidence="8">
    <location>
        <begin position="17"/>
        <end position="426"/>
    </location>
</feature>
<evidence type="ECO:0000256" key="7">
    <source>
        <dbReference type="SAM" id="Phobius"/>
    </source>
</evidence>
<dbReference type="InterPro" id="IPR020846">
    <property type="entry name" value="MFS_dom"/>
</dbReference>
<name>A0A561V8U6_9PSEU</name>
<dbReference type="EMBL" id="VIWX01000001">
    <property type="protein sequence ID" value="TWG08041.1"/>
    <property type="molecule type" value="Genomic_DNA"/>
</dbReference>
<keyword evidence="5 7" id="KW-1133">Transmembrane helix</keyword>
<dbReference type="InterPro" id="IPR036259">
    <property type="entry name" value="MFS_trans_sf"/>
</dbReference>
<feature type="transmembrane region" description="Helical" evidence="7">
    <location>
        <begin position="162"/>
        <end position="183"/>
    </location>
</feature>
<sequence length="434" mass="46029">MPVISENDATRTSLRRVGLASGVGSTLEFYDFAIYGTAAALVFGQIFFASGDEWFSAFLGLATFAVGFLFTPLGALLFGWIGDRYGRRFSLMLTFVVMGSSTLLMGLLPSYLAIGITAPLLLIVLRVFHGLSRGGEIGGAAVLAVEHAPAHRRGLYGSFAPLGSPIGQLLANLAFVLVLLLPMQAVIDWGWRVPFLVGGFVLALGVWARRGIDETPEFAALPAKRSTPFFAVFRRDWRRLLLGAGVNFGLNANMFILATFMLSYATAAAPQGLALPRQPIVLGSMAGLLCHGITTVLACWLSDRVGRKPVMLSGAVAALVYALLMFQITDIGTPLAVSVAMIIGFTLTGFIWGPLLTYFSELFSVEQRQSGVGLAFQLGSVLGGGLAPMIANRLVAVTGSSASVGWYIAAGLLVTLVCLLSLPETAPARTREVA</sequence>
<dbReference type="InterPro" id="IPR005829">
    <property type="entry name" value="Sugar_transporter_CS"/>
</dbReference>
<keyword evidence="3" id="KW-1003">Cell membrane</keyword>